<organism evidence="7 8">
    <name type="scientific">Chlorella ohadii</name>
    <dbReference type="NCBI Taxonomy" id="2649997"/>
    <lineage>
        <taxon>Eukaryota</taxon>
        <taxon>Viridiplantae</taxon>
        <taxon>Chlorophyta</taxon>
        <taxon>core chlorophytes</taxon>
        <taxon>Trebouxiophyceae</taxon>
        <taxon>Chlorellales</taxon>
        <taxon>Chlorellaceae</taxon>
        <taxon>Chlorella clade</taxon>
        <taxon>Chlorella</taxon>
    </lineage>
</organism>
<accession>A0AAD5H6F8</accession>
<evidence type="ECO:0000313" key="8">
    <source>
        <dbReference type="Proteomes" id="UP001205105"/>
    </source>
</evidence>
<dbReference type="PANTHER" id="PTHR10993:SF15">
    <property type="entry name" value="OCTANOYLTRANSFERASE LIP2, MITOCHONDRIAL"/>
    <property type="match status" value="1"/>
</dbReference>
<dbReference type="GO" id="GO:0009249">
    <property type="term" value="P:protein lipoylation"/>
    <property type="evidence" value="ECO:0007669"/>
    <property type="project" value="InterPro"/>
</dbReference>
<sequence>MRRRDEIPDTLLQLEHSPVYTIGKRGSVADFRTAADALAARGAEIVTIPRGGETTYHGPGQLVVYPIVSLRGLGVGARAYVEGLEDVLVRTLGRYGIAARGRVPGKTGVWVGERKIGAIGVRISQGVTSHGAALNVSTDLSAFQHIVPCGTPDKEVTSIHRQLAAGQQWPHDQQQQASQAAQQQQQAQHVAAAQLAGTAAIAGAALPLQAPSLQQVADCFLDTFAAHFGFTQFEPLPDVRQLAAELGCCDTNAS</sequence>
<name>A0AAD5H6F8_9CHLO</name>
<dbReference type="InterPro" id="IPR020605">
    <property type="entry name" value="Octanoyltransferase_CS"/>
</dbReference>
<dbReference type="Gene3D" id="3.30.930.10">
    <property type="entry name" value="Bira Bifunctional Protein, Domain 2"/>
    <property type="match status" value="1"/>
</dbReference>
<dbReference type="NCBIfam" id="TIGR00214">
    <property type="entry name" value="lipB"/>
    <property type="match status" value="1"/>
</dbReference>
<dbReference type="PROSITE" id="PS01313">
    <property type="entry name" value="LIPB"/>
    <property type="match status" value="1"/>
</dbReference>
<evidence type="ECO:0000259" key="6">
    <source>
        <dbReference type="PROSITE" id="PS51733"/>
    </source>
</evidence>
<dbReference type="EC" id="2.3.1.181" evidence="3"/>
<dbReference type="CDD" id="cd16444">
    <property type="entry name" value="LipB"/>
    <property type="match status" value="1"/>
</dbReference>
<dbReference type="Proteomes" id="UP001205105">
    <property type="component" value="Unassembled WGS sequence"/>
</dbReference>
<dbReference type="PROSITE" id="PS51733">
    <property type="entry name" value="BPL_LPL_CATALYTIC"/>
    <property type="match status" value="1"/>
</dbReference>
<dbReference type="Pfam" id="PF21948">
    <property type="entry name" value="LplA-B_cat"/>
    <property type="match status" value="1"/>
</dbReference>
<keyword evidence="5" id="KW-0012">Acyltransferase</keyword>
<evidence type="ECO:0000256" key="2">
    <source>
        <dbReference type="ARBA" id="ARBA00007907"/>
    </source>
</evidence>
<reference evidence="7" key="1">
    <citation type="submission" date="2020-11" db="EMBL/GenBank/DDBJ databases">
        <title>Chlorella ohadii genome sequencing and assembly.</title>
        <authorList>
            <person name="Murik O."/>
            <person name="Treves H."/>
            <person name="Kedem I."/>
            <person name="Shotland Y."/>
            <person name="Kaplan A."/>
        </authorList>
    </citation>
    <scope>NUCLEOTIDE SEQUENCE</scope>
    <source>
        <strain evidence="7">1</strain>
    </source>
</reference>
<proteinExistence type="inferred from homology"/>
<dbReference type="SUPFAM" id="SSF55681">
    <property type="entry name" value="Class II aaRS and biotin synthetases"/>
    <property type="match status" value="1"/>
</dbReference>
<keyword evidence="4" id="KW-0808">Transferase</keyword>
<comment type="caution">
    <text evidence="7">The sequence shown here is derived from an EMBL/GenBank/DDBJ whole genome shotgun (WGS) entry which is preliminary data.</text>
</comment>
<evidence type="ECO:0000256" key="3">
    <source>
        <dbReference type="ARBA" id="ARBA00012334"/>
    </source>
</evidence>
<comment type="similarity">
    <text evidence="2">Belongs to the LipB family.</text>
</comment>
<evidence type="ECO:0000256" key="4">
    <source>
        <dbReference type="ARBA" id="ARBA00022679"/>
    </source>
</evidence>
<evidence type="ECO:0000256" key="1">
    <source>
        <dbReference type="ARBA" id="ARBA00004821"/>
    </source>
</evidence>
<protein>
    <recommendedName>
        <fullName evidence="3">lipoyl(octanoyl) transferase</fullName>
        <ecNumber evidence="3">2.3.1.181</ecNumber>
    </recommendedName>
</protein>
<evidence type="ECO:0000256" key="5">
    <source>
        <dbReference type="ARBA" id="ARBA00023315"/>
    </source>
</evidence>
<gene>
    <name evidence="7" type="ORF">COHA_000760</name>
</gene>
<dbReference type="InterPro" id="IPR000544">
    <property type="entry name" value="Octanoyltransferase"/>
</dbReference>
<evidence type="ECO:0000313" key="7">
    <source>
        <dbReference type="EMBL" id="KAI7845646.1"/>
    </source>
</evidence>
<dbReference type="InterPro" id="IPR004143">
    <property type="entry name" value="BPL_LPL_catalytic"/>
</dbReference>
<dbReference type="GO" id="GO:0033819">
    <property type="term" value="F:lipoyl(octanoyl) transferase activity"/>
    <property type="evidence" value="ECO:0007669"/>
    <property type="project" value="UniProtKB-EC"/>
</dbReference>
<dbReference type="InterPro" id="IPR045864">
    <property type="entry name" value="aa-tRNA-synth_II/BPL/LPL"/>
</dbReference>
<dbReference type="EMBL" id="JADXDR010000014">
    <property type="protein sequence ID" value="KAI7845646.1"/>
    <property type="molecule type" value="Genomic_DNA"/>
</dbReference>
<feature type="domain" description="BPL/LPL catalytic" evidence="6">
    <location>
        <begin position="5"/>
        <end position="190"/>
    </location>
</feature>
<comment type="pathway">
    <text evidence="1">Protein modification; protein lipoylation via endogenous pathway; protein N(6)-(lipoyl)lysine from octanoyl-[acyl-carrier-protein]: step 1/2.</text>
</comment>
<dbReference type="AlphaFoldDB" id="A0AAD5H6F8"/>
<dbReference type="PANTHER" id="PTHR10993">
    <property type="entry name" value="OCTANOYLTRANSFERASE"/>
    <property type="match status" value="1"/>
</dbReference>
<keyword evidence="8" id="KW-1185">Reference proteome</keyword>
<dbReference type="NCBIfam" id="NF010925">
    <property type="entry name" value="PRK14345.1"/>
    <property type="match status" value="1"/>
</dbReference>